<comment type="caution">
    <text evidence="5">The sequence shown here is derived from an EMBL/GenBank/DDBJ whole genome shotgun (WGS) entry which is preliminary data.</text>
</comment>
<feature type="domain" description="DUF3298" evidence="3">
    <location>
        <begin position="399"/>
        <end position="470"/>
    </location>
</feature>
<feature type="signal peptide" evidence="2">
    <location>
        <begin position="1"/>
        <end position="21"/>
    </location>
</feature>
<evidence type="ECO:0000313" key="6">
    <source>
        <dbReference type="Proteomes" id="UP000746471"/>
    </source>
</evidence>
<keyword evidence="2" id="KW-0732">Signal</keyword>
<dbReference type="InterPro" id="IPR021729">
    <property type="entry name" value="DUF3298"/>
</dbReference>
<dbReference type="Gene3D" id="3.90.640.20">
    <property type="entry name" value="Heat-shock cognate protein, ATPase"/>
    <property type="match status" value="1"/>
</dbReference>
<name>A0ABS5PL09_9FIRM</name>
<feature type="chain" id="PRO_5045914187" evidence="2">
    <location>
        <begin position="22"/>
        <end position="476"/>
    </location>
</feature>
<dbReference type="Gene3D" id="3.30.565.40">
    <property type="entry name" value="Fervidobacterium nodosum Rt17-B1 like"/>
    <property type="match status" value="1"/>
</dbReference>
<keyword evidence="6" id="KW-1185">Reference proteome</keyword>
<dbReference type="RefSeq" id="WP_213235649.1">
    <property type="nucleotide sequence ID" value="NZ_JAHBCL010000005.1"/>
</dbReference>
<feature type="compositionally biased region" description="Basic and acidic residues" evidence="1">
    <location>
        <begin position="114"/>
        <end position="126"/>
    </location>
</feature>
<dbReference type="Pfam" id="PF11738">
    <property type="entry name" value="DUF3298"/>
    <property type="match status" value="1"/>
</dbReference>
<feature type="domain" description="Deacetylase PdaC" evidence="4">
    <location>
        <begin position="290"/>
        <end position="380"/>
    </location>
</feature>
<dbReference type="Proteomes" id="UP000746471">
    <property type="component" value="Unassembled WGS sequence"/>
</dbReference>
<evidence type="ECO:0000259" key="4">
    <source>
        <dbReference type="Pfam" id="PF13739"/>
    </source>
</evidence>
<gene>
    <name evidence="5" type="ORF">KHM83_04140</name>
</gene>
<sequence>MSSRHVLRIAALCILLSGCQAQQTLPQLEATPVNPPAVQQQDPDVKTPPSMATTSDLTEDAYMRSTTIYSYIENYSDTLVMDAVNKAIEKQLSDTRTSIYTNLRIKNANDRFSLDHSEDAETRHDANDDDNAGHDQLANTTSEDLVNLSLEGTALYVDANLLSYRIKGVTDDDSLLSQQQFLNFDLPSGQRIHLFDILSEEALYSAFADAYALQYQSPMNTHIFDYWQIDSAFHFNDQDEIEIIAPAYYLSYEQTEPFTITVSVTPYGDGDMKLPHIAAVIDYTIRTDYSDAFNLNYIYPVILGDSNQFMQINDAIKARIDTAMNYNIALAIEDHAANENDAFDLRPYYYAANYRTYTNTQRYLSIGLNFYQYTGGAHGLSSATYFNYDLNSGAAIQLSDLFETDFDYQTYINDIIYNAIDTLETEENSYVFEGISEDQKFYLDDNWIVIYFEPYEIAPYAAGAPTFKIPLPNSEM</sequence>
<feature type="region of interest" description="Disordered" evidence="1">
    <location>
        <begin position="33"/>
        <end position="54"/>
    </location>
</feature>
<evidence type="ECO:0000256" key="1">
    <source>
        <dbReference type="SAM" id="MobiDB-lite"/>
    </source>
</evidence>
<dbReference type="Pfam" id="PF13739">
    <property type="entry name" value="PdaC"/>
    <property type="match status" value="1"/>
</dbReference>
<organism evidence="5 6">
    <name type="scientific">Fusibacter paucivorans</name>
    <dbReference type="NCBI Taxonomy" id="76009"/>
    <lineage>
        <taxon>Bacteria</taxon>
        <taxon>Bacillati</taxon>
        <taxon>Bacillota</taxon>
        <taxon>Clostridia</taxon>
        <taxon>Eubacteriales</taxon>
        <taxon>Eubacteriales Family XII. Incertae Sedis</taxon>
        <taxon>Fusibacter</taxon>
    </lineage>
</organism>
<evidence type="ECO:0000259" key="3">
    <source>
        <dbReference type="Pfam" id="PF11738"/>
    </source>
</evidence>
<reference evidence="5 6" key="1">
    <citation type="submission" date="2021-05" db="EMBL/GenBank/DDBJ databases">
        <title>Fusibacter ferrireducens sp. nov., an anaerobic, sulfur- and Fe-reducing bacterium isolated from the mangrove sediment.</title>
        <authorList>
            <person name="Qiu D."/>
        </authorList>
    </citation>
    <scope>NUCLEOTIDE SEQUENCE [LARGE SCALE GENOMIC DNA]</scope>
    <source>
        <strain evidence="5 6">DSM 12116</strain>
    </source>
</reference>
<feature type="region of interest" description="Disordered" evidence="1">
    <location>
        <begin position="114"/>
        <end position="137"/>
    </location>
</feature>
<dbReference type="EMBL" id="JAHBCL010000005">
    <property type="protein sequence ID" value="MBS7525865.1"/>
    <property type="molecule type" value="Genomic_DNA"/>
</dbReference>
<dbReference type="InterPro" id="IPR025303">
    <property type="entry name" value="PdaC"/>
</dbReference>
<evidence type="ECO:0000313" key="5">
    <source>
        <dbReference type="EMBL" id="MBS7525865.1"/>
    </source>
</evidence>
<evidence type="ECO:0000256" key="2">
    <source>
        <dbReference type="SAM" id="SignalP"/>
    </source>
</evidence>
<dbReference type="InterPro" id="IPR037126">
    <property type="entry name" value="PdaC/RsiV-like_sf"/>
</dbReference>
<proteinExistence type="predicted"/>
<accession>A0ABS5PL09</accession>
<dbReference type="PROSITE" id="PS51257">
    <property type="entry name" value="PROKAR_LIPOPROTEIN"/>
    <property type="match status" value="1"/>
</dbReference>
<protein>
    <submittedName>
        <fullName evidence="5">DUF3298 and DUF4163 domain-containing protein</fullName>
    </submittedName>
</protein>